<dbReference type="VEuPathDB" id="PlasmoDB:PVPCR_1303020"/>
<evidence type="ECO:0000313" key="3">
    <source>
        <dbReference type="Proteomes" id="UP000515697"/>
    </source>
</evidence>
<dbReference type="VEuPathDB" id="PlasmoDB:PVVCY_1302700"/>
<accession>A0A6V7TB05</accession>
<proteinExistence type="predicted"/>
<dbReference type="VEuPathDB" id="PlasmoDB:PVLDE_1303140"/>
<feature type="region of interest" description="Disordered" evidence="1">
    <location>
        <begin position="805"/>
        <end position="835"/>
    </location>
</feature>
<reference evidence="2 3" key="1">
    <citation type="submission" date="2020-08" db="EMBL/GenBank/DDBJ databases">
        <authorList>
            <person name="Ramaprasad A."/>
        </authorList>
    </citation>
    <scope>NUCLEOTIDE SEQUENCE [LARGE SCALE GENOMIC DNA]</scope>
</reference>
<sequence length="1205" mass="143494">MHLHKSTYYEQNGNHINFVDNFVSNLFENSFTKPLKSCELITINKTNKTINDKIKIDKNDVINSDIIRKINVKKIEPYNNTNILNKPFKESFPSKRKIKSSLKFKNILSNYYNILNEDKKKEKRNDLKFGHKYKAGVVLSKRSHNIENFEEERILKKIKNINNNKNFNLLNFFKKIKKVSETLLKTNQICHSDSNYEGEKTQSECIEYISNELCCNQNENKFFYDDIIICNVKNKRNKRKNVRLLGAEKRKRNISGKKNCLFLYPYNQINITPSKIVNLQNKYVYTIPISYVNYSYISNTSITSYFKNNCKNVKLHNLCRSFVKPNNVIKKHIKKKLKFNKVKNYYSKDNIDKKDFSQKKDASDIKNVCEYRKYEIPQLKNISNNVYSFQSYFVNNCFNEKNKKFQILEKKCNPNIVVIKYDNKNRKPKIYWVQRIFFKGWEKKNYNKIQKYEQNIRLCCISGLREKCRNGIIYQIVKNKCTYTIEEINQGRMKMDMFEKVAHNNISKENYYQNKERQNMSNIQKNMQILFHHEIPIDNTYRHINQYIPDKNNYKQKNEHQFVIVKDKFKYGTTNNKQQNINFNELNNASTYSGNQIMYYYSKKNDTHLNYIIKNNIYNQNNNVQNQISSRDYRIFENGQEHNESCFNIFNNPFEGVENKKCNEILEYNDKTIKKENNYSYNEFKKKKYLIEWYPGFNVPIGTYGRAILRKALHQKRMTNIKKCDELLSSNNLFPTSRSTFGDMKIRDLYRAAYILDVWDIAEKYCLLACERNGYKREWISMLKQNNKKITIKALKEIRNKHIAKNKQSKTLNRKMEKERKTNEHGNNKNAKPKESYHIYNSLTHTNNLLNTKKENIDSAISNYICMSNNIDNKMNKVKNIPVQFSRENCENKCSTSYNMDIIKNEYIKQNIMQNGKKNNLISVVCSSNIQEGKKTENNHQSIINNSSVLLSQKIEQTNNNINMYIHKRNDDNIKKHDHISKNFINILPNKTNHKKINQMMDNQFITLVMQNKICQINYNADINNLNTKNIYSQKYQKKCIQKDELKNVDARIIPSNIIYDKNHRYYYYMNGAESGKYDMRQLICQSKTQINKYGIHDNCKMRSENFNSAFNMPVLFNSLNNDCYHSVQAYAKITNPSKNMNPNICNTINDRNNNNNNINKLNNHNQTEFQINTYDNKSCNGQNNIMYHKNGKEYFNMDIQSKYI</sequence>
<dbReference type="VEuPathDB" id="PlasmoDB:PVSEL_1302900"/>
<organism evidence="2 3">
    <name type="scientific">Plasmodium vinckei</name>
    <dbReference type="NCBI Taxonomy" id="5860"/>
    <lineage>
        <taxon>Eukaryota</taxon>
        <taxon>Sar</taxon>
        <taxon>Alveolata</taxon>
        <taxon>Apicomplexa</taxon>
        <taxon>Aconoidasida</taxon>
        <taxon>Haemosporida</taxon>
        <taxon>Plasmodiidae</taxon>
        <taxon>Plasmodium</taxon>
        <taxon>Plasmodium (Vinckeia)</taxon>
    </lineage>
</organism>
<dbReference type="Proteomes" id="UP000515697">
    <property type="component" value="Chromosome PVSEL_13"/>
</dbReference>
<name>A0A6V7TB05_PLAVN</name>
<evidence type="ECO:0000313" key="2">
    <source>
        <dbReference type="EMBL" id="CAD2111580.1"/>
    </source>
</evidence>
<dbReference type="AlphaFoldDB" id="A0A6V7TB05"/>
<evidence type="ECO:0000256" key="1">
    <source>
        <dbReference type="SAM" id="MobiDB-lite"/>
    </source>
</evidence>
<dbReference type="EMBL" id="LR865434">
    <property type="protein sequence ID" value="CAD2111580.1"/>
    <property type="molecule type" value="Genomic_DNA"/>
</dbReference>
<gene>
    <name evidence="2" type="ORF">PVSEL_1302900</name>
</gene>
<dbReference type="VEuPathDB" id="PlasmoDB:PVBDA_1302910"/>
<protein>
    <submittedName>
        <fullName evidence="2">Uncharacterized protein</fullName>
    </submittedName>
</protein>
<feature type="compositionally biased region" description="Basic and acidic residues" evidence="1">
    <location>
        <begin position="814"/>
        <end position="835"/>
    </location>
</feature>